<evidence type="ECO:0000313" key="1">
    <source>
        <dbReference type="EMBL" id="CUH52562.1"/>
    </source>
</evidence>
<dbReference type="Pfam" id="PF14099">
    <property type="entry name" value="Polysacc_lyase"/>
    <property type="match status" value="1"/>
</dbReference>
<reference evidence="1 2" key="1">
    <citation type="submission" date="2015-09" db="EMBL/GenBank/DDBJ databases">
        <authorList>
            <consortium name="Swine Surveillance"/>
        </authorList>
    </citation>
    <scope>NUCLEOTIDE SEQUENCE [LARGE SCALE GENOMIC DNA]</scope>
    <source>
        <strain evidence="1 2">CECT 7688</strain>
    </source>
</reference>
<dbReference type="AlphaFoldDB" id="A0A0P1ERT4"/>
<gene>
    <name evidence="1" type="ORF">SHM7688_02009</name>
</gene>
<dbReference type="Proteomes" id="UP000054823">
    <property type="component" value="Unassembled WGS sequence"/>
</dbReference>
<organism evidence="1 2">
    <name type="scientific">Shimia marina</name>
    <dbReference type="NCBI Taxonomy" id="321267"/>
    <lineage>
        <taxon>Bacteria</taxon>
        <taxon>Pseudomonadati</taxon>
        <taxon>Pseudomonadota</taxon>
        <taxon>Alphaproteobacteria</taxon>
        <taxon>Rhodobacterales</taxon>
        <taxon>Roseobacteraceae</taxon>
    </lineage>
</organism>
<dbReference type="OrthoDB" id="118830at2"/>
<proteinExistence type="predicted"/>
<dbReference type="EMBL" id="CYPW01000018">
    <property type="protein sequence ID" value="CUH52562.1"/>
    <property type="molecule type" value="Genomic_DNA"/>
</dbReference>
<dbReference type="Gene3D" id="2.60.120.200">
    <property type="match status" value="1"/>
</dbReference>
<dbReference type="RefSeq" id="WP_058239776.1">
    <property type="nucleotide sequence ID" value="NZ_CYPW01000018.1"/>
</dbReference>
<sequence>MRRIFSAVLCGVLILAGGVSAKEKPLRNSIEKKVKLEDLSFRGKYRFGHVAQPTRRGAKAQRFEIRHGDCGKTSGWNDCTTDRQRVEMKERPKNSMSKPGKGVWYGYSVFIPSDFVSLGKANTTLGQVKAEGWSTPMWWLTFNDRPYIKFADGRTCSLGALGSWKGRWNDLVVFAHYGHSGQPVYFQLFKDDKLLCQLKSPFMPAEFARKTPKLGLKYGIYNSFVSRYLAQKGRIPPEVTAYAQTHEGGKSRSPSPTPFEYDWGVRLPTHVVYYDEMRFGSRREDVDVRLLEKRGVPPVD</sequence>
<accession>A0A0P1ERT4</accession>
<keyword evidence="2" id="KW-1185">Reference proteome</keyword>
<dbReference type="InterPro" id="IPR025975">
    <property type="entry name" value="Polysacc_lyase"/>
</dbReference>
<protein>
    <recommendedName>
        <fullName evidence="3">Polysaccharide lyase</fullName>
    </recommendedName>
</protein>
<evidence type="ECO:0008006" key="3">
    <source>
        <dbReference type="Google" id="ProtNLM"/>
    </source>
</evidence>
<name>A0A0P1ERT4_9RHOB</name>
<evidence type="ECO:0000313" key="2">
    <source>
        <dbReference type="Proteomes" id="UP000054823"/>
    </source>
</evidence>